<organism evidence="1">
    <name type="scientific">marine sediment metagenome</name>
    <dbReference type="NCBI Taxonomy" id="412755"/>
    <lineage>
        <taxon>unclassified sequences</taxon>
        <taxon>metagenomes</taxon>
        <taxon>ecological metagenomes</taxon>
    </lineage>
</organism>
<name>A0A0F8YJG5_9ZZZZ</name>
<dbReference type="InterPro" id="IPR019861">
    <property type="entry name" value="PorP/SprF_Bacteroidetes"/>
</dbReference>
<reference evidence="1" key="1">
    <citation type="journal article" date="2015" name="Nature">
        <title>Complex archaea that bridge the gap between prokaryotes and eukaryotes.</title>
        <authorList>
            <person name="Spang A."/>
            <person name="Saw J.H."/>
            <person name="Jorgensen S.L."/>
            <person name="Zaremba-Niedzwiedzka K."/>
            <person name="Martijn J."/>
            <person name="Lind A.E."/>
            <person name="van Eijk R."/>
            <person name="Schleper C."/>
            <person name="Guy L."/>
            <person name="Ettema T.J."/>
        </authorList>
    </citation>
    <scope>NUCLEOTIDE SEQUENCE</scope>
</reference>
<sequence>MSFRKYIGGLLVIAGILFLGNQKLDAQQLPQYSQYMMNKFLINPAVAGSEGYTAFNLTAREQWIGLDDSPRTYAFSAQTRILRNSFVSKGASVRRKRSSASRSGKVGLGGYVFSDRSGIVSRTGFKLTYAYHIAFQRGQLSFGLSGSVYQFRLDQEAIILYDDNDNLIDNYNNRMFIPDADFGAYYSDPKMYVGLSAMQLFGASLKFGQASYDNYRILRHYYLIGGYNWDISDYLILEPSLLLKTSELWQFQLDLTAKFYIYEDYWAGLGYRTGAEAGALILMGGVRVDKFFFGYSFDYTLSSIMRHSFGSHEFMIAMKLGDSARRYKWLIRY</sequence>
<evidence type="ECO:0000313" key="1">
    <source>
        <dbReference type="EMBL" id="KKK81533.1"/>
    </source>
</evidence>
<accession>A0A0F8YJG5</accession>
<proteinExistence type="predicted"/>
<dbReference type="NCBIfam" id="TIGR03519">
    <property type="entry name" value="T9SS_PorP_fam"/>
    <property type="match status" value="1"/>
</dbReference>
<comment type="caution">
    <text evidence="1">The sequence shown here is derived from an EMBL/GenBank/DDBJ whole genome shotgun (WGS) entry which is preliminary data.</text>
</comment>
<gene>
    <name evidence="1" type="ORF">LCGC14_2812480</name>
</gene>
<dbReference type="Pfam" id="PF11751">
    <property type="entry name" value="PorP_SprF"/>
    <property type="match status" value="1"/>
</dbReference>
<evidence type="ECO:0008006" key="2">
    <source>
        <dbReference type="Google" id="ProtNLM"/>
    </source>
</evidence>
<dbReference type="EMBL" id="LAZR01053078">
    <property type="protein sequence ID" value="KKK81533.1"/>
    <property type="molecule type" value="Genomic_DNA"/>
</dbReference>
<dbReference type="AlphaFoldDB" id="A0A0F8YJG5"/>
<protein>
    <recommendedName>
        <fullName evidence="2">Type IX secretion system membrane protein PorP/SprF</fullName>
    </recommendedName>
</protein>